<proteinExistence type="predicted"/>
<comment type="caution">
    <text evidence="2">The sequence shown here is derived from an EMBL/GenBank/DDBJ whole genome shotgun (WGS) entry which is preliminary data.</text>
</comment>
<feature type="compositionally biased region" description="Low complexity" evidence="1">
    <location>
        <begin position="312"/>
        <end position="324"/>
    </location>
</feature>
<feature type="compositionally biased region" description="Polar residues" evidence="1">
    <location>
        <begin position="228"/>
        <end position="240"/>
    </location>
</feature>
<protein>
    <submittedName>
        <fullName evidence="2">Uncharacterized protein</fullName>
    </submittedName>
</protein>
<evidence type="ECO:0000256" key="1">
    <source>
        <dbReference type="SAM" id="MobiDB-lite"/>
    </source>
</evidence>
<feature type="compositionally biased region" description="Polar residues" evidence="1">
    <location>
        <begin position="252"/>
        <end position="287"/>
    </location>
</feature>
<evidence type="ECO:0000313" key="2">
    <source>
        <dbReference type="EMBL" id="KAF7337412.1"/>
    </source>
</evidence>
<feature type="compositionally biased region" description="Acidic residues" evidence="1">
    <location>
        <begin position="183"/>
        <end position="193"/>
    </location>
</feature>
<reference evidence="2" key="1">
    <citation type="submission" date="2020-05" db="EMBL/GenBank/DDBJ databases">
        <title>Mycena genomes resolve the evolution of fungal bioluminescence.</title>
        <authorList>
            <person name="Tsai I.J."/>
        </authorList>
    </citation>
    <scope>NUCLEOTIDE SEQUENCE</scope>
    <source>
        <strain evidence="2">160909Yilan</strain>
    </source>
</reference>
<dbReference type="OrthoDB" id="3071503at2759"/>
<feature type="compositionally biased region" description="Basic and acidic residues" evidence="1">
    <location>
        <begin position="241"/>
        <end position="251"/>
    </location>
</feature>
<feature type="region of interest" description="Disordered" evidence="1">
    <location>
        <begin position="73"/>
        <end position="360"/>
    </location>
</feature>
<organism evidence="2 3">
    <name type="scientific">Mycena sanguinolenta</name>
    <dbReference type="NCBI Taxonomy" id="230812"/>
    <lineage>
        <taxon>Eukaryota</taxon>
        <taxon>Fungi</taxon>
        <taxon>Dikarya</taxon>
        <taxon>Basidiomycota</taxon>
        <taxon>Agaricomycotina</taxon>
        <taxon>Agaricomycetes</taxon>
        <taxon>Agaricomycetidae</taxon>
        <taxon>Agaricales</taxon>
        <taxon>Marasmiineae</taxon>
        <taxon>Mycenaceae</taxon>
        <taxon>Mycena</taxon>
    </lineage>
</organism>
<gene>
    <name evidence="2" type="ORF">MSAN_02267600</name>
</gene>
<dbReference type="AlphaFoldDB" id="A0A8H6XAE8"/>
<dbReference type="Proteomes" id="UP000623467">
    <property type="component" value="Unassembled WGS sequence"/>
</dbReference>
<keyword evidence="3" id="KW-1185">Reference proteome</keyword>
<name>A0A8H6XAE8_9AGAR</name>
<feature type="compositionally biased region" description="Basic residues" evidence="1">
    <location>
        <begin position="110"/>
        <end position="120"/>
    </location>
</feature>
<feature type="compositionally biased region" description="Polar residues" evidence="1">
    <location>
        <begin position="325"/>
        <end position="360"/>
    </location>
</feature>
<evidence type="ECO:0000313" key="3">
    <source>
        <dbReference type="Proteomes" id="UP000623467"/>
    </source>
</evidence>
<sequence>MKNPSQLSQRDQWIGLNLAVNFLCETYGINPEVVYATWERNGNLTNTAAHFRDQRGNDTATEPLQMCDFRHDESDDVASQPAAGPSKHERSSCRAISSADELPSLPAIAPKKRVRSRKRAPHMEIVPTSEPGEGDDSSSGSISQPMVPAPRKQIQPTAVREAPKSSPKSGHSPRVLDAHPSDADDSNSEESDSSSEGSKSDTEPSAPQRRSGASMPSRSDPPARSMESESSFDMSLSDQKQISDVENRTDSASEASVQQSLLCPTPHDQPTTTASRLNYESMNQSASDEGDSDVEDAAMLPEDPPLQAKVASQSESEQFELFSQRNCSESSGNSNVPDKSSNGDYESSYIPTQVSLFGRM</sequence>
<dbReference type="EMBL" id="JACAZH010000034">
    <property type="protein sequence ID" value="KAF7337412.1"/>
    <property type="molecule type" value="Genomic_DNA"/>
</dbReference>
<accession>A0A8H6XAE8</accession>